<dbReference type="InterPro" id="IPR057241">
    <property type="entry name" value="Parb-CE"/>
</dbReference>
<feature type="domain" description="ParB-like catalytic effector" evidence="2">
    <location>
        <begin position="161"/>
        <end position="228"/>
    </location>
</feature>
<accession>A0A8T6R7B7</accession>
<gene>
    <name evidence="3" type="ORF">EPD83_014950</name>
</gene>
<comment type="caution">
    <text evidence="3">The sequence shown here is derived from an EMBL/GenBank/DDBJ whole genome shotgun (WGS) entry which is preliminary data.</text>
</comment>
<proteinExistence type="predicted"/>
<evidence type="ECO:0000259" key="2">
    <source>
        <dbReference type="Pfam" id="PF24392"/>
    </source>
</evidence>
<dbReference type="Pfam" id="PF24392">
    <property type="entry name" value="Parb-CE"/>
    <property type="match status" value="2"/>
</dbReference>
<dbReference type="EMBL" id="SAYU02000056">
    <property type="protein sequence ID" value="NHA69340.1"/>
    <property type="molecule type" value="Genomic_DNA"/>
</dbReference>
<feature type="region of interest" description="Disordered" evidence="1">
    <location>
        <begin position="93"/>
        <end position="165"/>
    </location>
</feature>
<name>A0A8T6R7B7_9MICO</name>
<dbReference type="Proteomes" id="UP000287866">
    <property type="component" value="Unassembled WGS sequence"/>
</dbReference>
<sequence>MDVRSVEMFSRAELLASLRRVRLRGFDGALVYRDASLEVVEGLDPASVVPAQNYVLRGGVERVGALRTALRPWGVDPLAMDGGATIALGRPVAEGTPAAPTAPEDGDATVRPDRPAEGTPAAPTAPEDGDATVGPGRPAAEGTPAVPTAPEDDGATATTDEDGTTVTLLPPIVEESREPDGSTVLLVCDGLHRTYHALSHGLTLTAVVVRGASHPYYAFPLPGGWDDVTVLDELPETHQKKVYRHPDNYKALFRDLGGVFPGVQTQRRRSNPTTLTPGTP</sequence>
<reference evidence="3" key="1">
    <citation type="submission" date="2020-03" db="EMBL/GenBank/DDBJ databases">
        <title>Phycicoccus flavus sp. nov., a novel endophytic actinobacterium isolated from branch of Kandelia candel.</title>
        <authorList>
            <person name="Tuo L."/>
        </authorList>
    </citation>
    <scope>NUCLEOTIDE SEQUENCE</scope>
    <source>
        <strain evidence="3">CMS6Z-2</strain>
    </source>
</reference>
<dbReference type="RefSeq" id="WP_165566789.1">
    <property type="nucleotide sequence ID" value="NZ_SAYU02000056.1"/>
</dbReference>
<evidence type="ECO:0000256" key="1">
    <source>
        <dbReference type="SAM" id="MobiDB-lite"/>
    </source>
</evidence>
<feature type="compositionally biased region" description="Acidic residues" evidence="1">
    <location>
        <begin position="150"/>
        <end position="163"/>
    </location>
</feature>
<organism evidence="3 4">
    <name type="scientific">Phycicoccus flavus</name>
    <dbReference type="NCBI Taxonomy" id="2502783"/>
    <lineage>
        <taxon>Bacteria</taxon>
        <taxon>Bacillati</taxon>
        <taxon>Actinomycetota</taxon>
        <taxon>Actinomycetes</taxon>
        <taxon>Micrococcales</taxon>
        <taxon>Intrasporangiaceae</taxon>
        <taxon>Phycicoccus</taxon>
    </lineage>
</organism>
<evidence type="ECO:0000313" key="4">
    <source>
        <dbReference type="Proteomes" id="UP000287866"/>
    </source>
</evidence>
<protein>
    <recommendedName>
        <fullName evidence="2">ParB-like catalytic effector domain-containing protein</fullName>
    </recommendedName>
</protein>
<feature type="compositionally biased region" description="Low complexity" evidence="1">
    <location>
        <begin position="93"/>
        <end position="103"/>
    </location>
</feature>
<evidence type="ECO:0000313" key="3">
    <source>
        <dbReference type="EMBL" id="NHA69340.1"/>
    </source>
</evidence>
<feature type="domain" description="ParB-like catalytic effector" evidence="2">
    <location>
        <begin position="13"/>
        <end position="88"/>
    </location>
</feature>
<feature type="compositionally biased region" description="Low complexity" evidence="1">
    <location>
        <begin position="117"/>
        <end position="126"/>
    </location>
</feature>
<dbReference type="AlphaFoldDB" id="A0A8T6R7B7"/>
<keyword evidence="4" id="KW-1185">Reference proteome</keyword>